<dbReference type="EMBL" id="JAWDJW010006335">
    <property type="protein sequence ID" value="KAK3065503.1"/>
    <property type="molecule type" value="Genomic_DNA"/>
</dbReference>
<evidence type="ECO:0000313" key="2">
    <source>
        <dbReference type="Proteomes" id="UP001186974"/>
    </source>
</evidence>
<comment type="caution">
    <text evidence="1">The sequence shown here is derived from an EMBL/GenBank/DDBJ whole genome shotgun (WGS) entry which is preliminary data.</text>
</comment>
<name>A0ACC3DDJ2_9PEZI</name>
<protein>
    <submittedName>
        <fullName evidence="1">Uncharacterized protein</fullName>
    </submittedName>
</protein>
<accession>A0ACC3DDJ2</accession>
<keyword evidence="2" id="KW-1185">Reference proteome</keyword>
<evidence type="ECO:0000313" key="1">
    <source>
        <dbReference type="EMBL" id="KAK3065503.1"/>
    </source>
</evidence>
<sequence>MPWFTSPTSYRLSSSFNAFGERSGSSAMFMRQTMGPFENQQPLPPHSSHPDFGHLILLVFEAVLEVVCVSLPGYIVARQGMFDAEAQKFVANLNVQLFTPCLIFTKLASQLTADKLIELAVIPFIFIVQIFVSYIAAIAMSKLFGFKKRPRNFVIAMGVFGNSNSLPISLVISLSKTLKGLHWDKVPGDNDDEVAARGILYLLIFQQLGQLVRWSWGYHVLLAPPDKYADEDAGRNSAQEEGRYHDEPALDARRELLVDVPDEEEMNGKPQRVQTDSDYGSGAATPRDPYDSSPTLSGSEIDARSTDGVLPTAANRGQVSTRLNESTGHITTFPNPSPSPTYNENAPKGIKAYWQKSKATISSYLRAFSSKLRTLSRRTLHTLPLWLQKALTYVSSFVGRFLNGLWEFMNPPLWAMLAAIIVASVPPLQHLFFDRHTFVSNSVTRAIAQSGGVAVPLILVVLGANLARNTLPKDQLEATKEDKKEERNLLIASLVSRMLIPTILMAPLLALTAKYVPVSILDDPIFVIVCFLLTGAPSALQLAQICQINNVYMGAMARLLFQSYVVWILPSTLVLVMLALEVVEWAARP</sequence>
<proteinExistence type="predicted"/>
<gene>
    <name evidence="1" type="ORF">LTS18_006214</name>
</gene>
<dbReference type="Proteomes" id="UP001186974">
    <property type="component" value="Unassembled WGS sequence"/>
</dbReference>
<organism evidence="1 2">
    <name type="scientific">Coniosporium uncinatum</name>
    <dbReference type="NCBI Taxonomy" id="93489"/>
    <lineage>
        <taxon>Eukaryota</taxon>
        <taxon>Fungi</taxon>
        <taxon>Dikarya</taxon>
        <taxon>Ascomycota</taxon>
        <taxon>Pezizomycotina</taxon>
        <taxon>Dothideomycetes</taxon>
        <taxon>Dothideomycetes incertae sedis</taxon>
        <taxon>Coniosporium</taxon>
    </lineage>
</organism>
<reference evidence="1" key="1">
    <citation type="submission" date="2024-09" db="EMBL/GenBank/DDBJ databases">
        <title>Black Yeasts Isolated from many extreme environments.</title>
        <authorList>
            <person name="Coleine C."/>
            <person name="Stajich J.E."/>
            <person name="Selbmann L."/>
        </authorList>
    </citation>
    <scope>NUCLEOTIDE SEQUENCE</scope>
    <source>
        <strain evidence="1">CCFEE 5737</strain>
    </source>
</reference>